<organism evidence="4 5">
    <name type="scientific">Potamilus streckersoni</name>
    <dbReference type="NCBI Taxonomy" id="2493646"/>
    <lineage>
        <taxon>Eukaryota</taxon>
        <taxon>Metazoa</taxon>
        <taxon>Spiralia</taxon>
        <taxon>Lophotrochozoa</taxon>
        <taxon>Mollusca</taxon>
        <taxon>Bivalvia</taxon>
        <taxon>Autobranchia</taxon>
        <taxon>Heteroconchia</taxon>
        <taxon>Palaeoheterodonta</taxon>
        <taxon>Unionida</taxon>
        <taxon>Unionoidea</taxon>
        <taxon>Unionidae</taxon>
        <taxon>Ambleminae</taxon>
        <taxon>Lampsilini</taxon>
        <taxon>Potamilus</taxon>
    </lineage>
</organism>
<dbReference type="GO" id="GO:0030036">
    <property type="term" value="P:actin cytoskeleton organization"/>
    <property type="evidence" value="ECO:0007669"/>
    <property type="project" value="TreeGrafter"/>
</dbReference>
<dbReference type="Gene3D" id="1.20.900.10">
    <property type="entry name" value="Dbl homology (DH) domain"/>
    <property type="match status" value="1"/>
</dbReference>
<dbReference type="SUPFAM" id="SSF50978">
    <property type="entry name" value="WD40 repeat-like"/>
    <property type="match status" value="1"/>
</dbReference>
<evidence type="ECO:0000313" key="4">
    <source>
        <dbReference type="EMBL" id="KAK3591048.1"/>
    </source>
</evidence>
<dbReference type="InterPro" id="IPR039919">
    <property type="entry name" value="ARHGEF10/ARHGEF17"/>
</dbReference>
<dbReference type="PROSITE" id="PS50010">
    <property type="entry name" value="DH_2"/>
    <property type="match status" value="1"/>
</dbReference>
<keyword evidence="2" id="KW-0344">Guanine-nucleotide releasing factor</keyword>
<dbReference type="GO" id="GO:0051496">
    <property type="term" value="P:positive regulation of stress fiber assembly"/>
    <property type="evidence" value="ECO:0007669"/>
    <property type="project" value="TreeGrafter"/>
</dbReference>
<evidence type="ECO:0000259" key="3">
    <source>
        <dbReference type="PROSITE" id="PS50010"/>
    </source>
</evidence>
<reference evidence="4" key="3">
    <citation type="submission" date="2023-05" db="EMBL/GenBank/DDBJ databases">
        <authorList>
            <person name="Smith C.H."/>
        </authorList>
    </citation>
    <scope>NUCLEOTIDE SEQUENCE</scope>
    <source>
        <strain evidence="4">CHS0354</strain>
        <tissue evidence="4">Mantle</tissue>
    </source>
</reference>
<evidence type="ECO:0000313" key="5">
    <source>
        <dbReference type="Proteomes" id="UP001195483"/>
    </source>
</evidence>
<dbReference type="EMBL" id="JAEAOA010001555">
    <property type="protein sequence ID" value="KAK3591048.1"/>
    <property type="molecule type" value="Genomic_DNA"/>
</dbReference>
<dbReference type="AlphaFoldDB" id="A0AAE0SG37"/>
<sequence length="534" mass="60270">MLRPVQRFPQFILILKDLLKYTSDDDVYKPQLHDCLALLEHAGYQLNERKRRSEQTLQAQSLYTKLKLRPNAERGSHWLIRQDDVRQLSSETNGTQPTKERRLLLMNACLVSTCLSSRESDDCTLKWSVGLQHLDFKEQSMTLGLEGNSRQEEKVDNVTELNSLKDDYNTLEQMNSLAKTMNRSYPDLLDSLRRNIRALQQNIQKTLNTTGIELIDSSRNRTYTFLFDNFKTKQEWCTDFLISKNMSDYSNNPAWSVQEGASEDSVVSPACFIRHLSADVPRQFTKVKCATQVIMPVSDNPSMGLPHLWVCSATEGLGKVSIISVNSGRPNLLESFTVCHCEIVCAEMIPCTAQVQNDLAFSMDTVWMGTVDSEIIVFAVSSPQNMTRAPLHIFHTTGVVVTLKYIKERVLAGFRTGSLLIFSRDEDGVWTESSSVVIGNTSVSSLVSWKSDIWIGCDKSITVFEADSLNRKTNIDLQSEEECKGSINCMVQVGHGLWVSYNGKAILRLYHMDSGNLLQEYDVSVDLSTFCAGE</sequence>
<reference evidence="4" key="1">
    <citation type="journal article" date="2021" name="Genome Biol. Evol.">
        <title>A High-Quality Reference Genome for a Parasitic Bivalve with Doubly Uniparental Inheritance (Bivalvia: Unionida).</title>
        <authorList>
            <person name="Smith C.H."/>
        </authorList>
    </citation>
    <scope>NUCLEOTIDE SEQUENCE</scope>
    <source>
        <strain evidence="4">CHS0354</strain>
    </source>
</reference>
<dbReference type="SUPFAM" id="SSF48065">
    <property type="entry name" value="DBL homology domain (DH-domain)"/>
    <property type="match status" value="1"/>
</dbReference>
<dbReference type="InterPro" id="IPR036322">
    <property type="entry name" value="WD40_repeat_dom_sf"/>
</dbReference>
<gene>
    <name evidence="4" type="ORF">CHS0354_026061</name>
</gene>
<keyword evidence="5" id="KW-1185">Reference proteome</keyword>
<dbReference type="InterPro" id="IPR000219">
    <property type="entry name" value="DH_dom"/>
</dbReference>
<dbReference type="Pfam" id="PF19056">
    <property type="entry name" value="WD40_2"/>
    <property type="match status" value="1"/>
</dbReference>
<evidence type="ECO:0000256" key="1">
    <source>
        <dbReference type="ARBA" id="ARBA00022553"/>
    </source>
</evidence>
<reference evidence="4" key="2">
    <citation type="journal article" date="2021" name="Genome Biol. Evol.">
        <title>Developing a high-quality reference genome for a parasitic bivalve with doubly uniparental inheritance (Bivalvia: Unionida).</title>
        <authorList>
            <person name="Smith C.H."/>
        </authorList>
    </citation>
    <scope>NUCLEOTIDE SEQUENCE</scope>
    <source>
        <strain evidence="4">CHS0354</strain>
        <tissue evidence="4">Mantle</tissue>
    </source>
</reference>
<dbReference type="InterPro" id="IPR035899">
    <property type="entry name" value="DBL_dom_sf"/>
</dbReference>
<evidence type="ECO:0000256" key="2">
    <source>
        <dbReference type="ARBA" id="ARBA00022658"/>
    </source>
</evidence>
<name>A0AAE0SG37_9BIVA</name>
<dbReference type="PANTHER" id="PTHR12877">
    <property type="entry name" value="RHO GUANINE NUCLEOTIDE EXCHANGE FACTOR"/>
    <property type="match status" value="1"/>
</dbReference>
<accession>A0AAE0SG37</accession>
<protein>
    <recommendedName>
        <fullName evidence="3">DH domain-containing protein</fullName>
    </recommendedName>
</protein>
<dbReference type="Proteomes" id="UP001195483">
    <property type="component" value="Unassembled WGS sequence"/>
</dbReference>
<dbReference type="GO" id="GO:0005085">
    <property type="term" value="F:guanyl-nucleotide exchange factor activity"/>
    <property type="evidence" value="ECO:0007669"/>
    <property type="project" value="UniProtKB-KW"/>
</dbReference>
<keyword evidence="1" id="KW-0597">Phosphoprotein</keyword>
<dbReference type="Pfam" id="PF19057">
    <property type="entry name" value="PH_19"/>
    <property type="match status" value="1"/>
</dbReference>
<dbReference type="PANTHER" id="PTHR12877:SF7">
    <property type="entry name" value="RHO GUANINE NUCLEOTIDE EXCHANGE FACTOR 10-LIKE PROTEIN"/>
    <property type="match status" value="1"/>
</dbReference>
<proteinExistence type="predicted"/>
<comment type="caution">
    <text evidence="4">The sequence shown here is derived from an EMBL/GenBank/DDBJ whole genome shotgun (WGS) entry which is preliminary data.</text>
</comment>
<feature type="domain" description="DH" evidence="3">
    <location>
        <begin position="1"/>
        <end position="49"/>
    </location>
</feature>